<keyword evidence="4" id="KW-1185">Reference proteome</keyword>
<accession>A0A1I0WIX9</accession>
<evidence type="ECO:0000259" key="2">
    <source>
        <dbReference type="Pfam" id="PF00174"/>
    </source>
</evidence>
<dbReference type="STRING" id="871651.SAMN05421688_1448"/>
<gene>
    <name evidence="3" type="ORF">SAMN05421688_1448</name>
</gene>
<reference evidence="3 4" key="1">
    <citation type="submission" date="2016-10" db="EMBL/GenBank/DDBJ databases">
        <authorList>
            <person name="de Groot N.N."/>
        </authorList>
    </citation>
    <scope>NUCLEOTIDE SEQUENCE [LARGE SCALE GENOMIC DNA]</scope>
    <source>
        <strain evidence="3 4">DSM 29316</strain>
    </source>
</reference>
<dbReference type="AlphaFoldDB" id="A0A1I0WIX9"/>
<sequence length="159" mass="17634">MNLMTRLLRSGLIAVALWIGASSVQADEALLTVQVGETEHRFTLAQLELLPVTSFETSTIWTVGSHRFTGVSLADLAAHLGIVTGELLATAINDYHITIPLEDAVTPGPIIAYEIDGEPMPRREKGPLWIVYPYDMIPAYQTETIYSRSIWQLVRLDVQ</sequence>
<dbReference type="InterPro" id="IPR000572">
    <property type="entry name" value="OxRdtase_Mopterin-bd_dom"/>
</dbReference>
<protein>
    <recommendedName>
        <fullName evidence="2">Oxidoreductase molybdopterin-binding domain-containing protein</fullName>
    </recommendedName>
</protein>
<feature type="chain" id="PRO_5011658073" description="Oxidoreductase molybdopterin-binding domain-containing protein" evidence="1">
    <location>
        <begin position="27"/>
        <end position="159"/>
    </location>
</feature>
<evidence type="ECO:0000313" key="3">
    <source>
        <dbReference type="EMBL" id="SFA88188.1"/>
    </source>
</evidence>
<dbReference type="Pfam" id="PF00174">
    <property type="entry name" value="Oxidored_molyb"/>
    <property type="match status" value="1"/>
</dbReference>
<feature type="domain" description="Oxidoreductase molybdopterin-binding" evidence="2">
    <location>
        <begin position="60"/>
        <end position="133"/>
    </location>
</feature>
<dbReference type="InterPro" id="IPR036374">
    <property type="entry name" value="OxRdtase_Mopterin-bd_sf"/>
</dbReference>
<dbReference type="SUPFAM" id="SSF56524">
    <property type="entry name" value="Oxidoreductase molybdopterin-binding domain"/>
    <property type="match status" value="1"/>
</dbReference>
<proteinExistence type="predicted"/>
<evidence type="ECO:0000313" key="4">
    <source>
        <dbReference type="Proteomes" id="UP000198796"/>
    </source>
</evidence>
<keyword evidence="1" id="KW-0732">Signal</keyword>
<feature type="signal peptide" evidence="1">
    <location>
        <begin position="1"/>
        <end position="26"/>
    </location>
</feature>
<evidence type="ECO:0000256" key="1">
    <source>
        <dbReference type="SAM" id="SignalP"/>
    </source>
</evidence>
<organism evidence="3 4">
    <name type="scientific">Poseidonocella pacifica</name>
    <dbReference type="NCBI Taxonomy" id="871651"/>
    <lineage>
        <taxon>Bacteria</taxon>
        <taxon>Pseudomonadati</taxon>
        <taxon>Pseudomonadota</taxon>
        <taxon>Alphaproteobacteria</taxon>
        <taxon>Rhodobacterales</taxon>
        <taxon>Roseobacteraceae</taxon>
        <taxon>Poseidonocella</taxon>
    </lineage>
</organism>
<dbReference type="Gene3D" id="3.90.420.10">
    <property type="entry name" value="Oxidoreductase, molybdopterin-binding domain"/>
    <property type="match status" value="1"/>
</dbReference>
<dbReference type="Proteomes" id="UP000198796">
    <property type="component" value="Unassembled WGS sequence"/>
</dbReference>
<dbReference type="EMBL" id="FOJU01000002">
    <property type="protein sequence ID" value="SFA88188.1"/>
    <property type="molecule type" value="Genomic_DNA"/>
</dbReference>
<name>A0A1I0WIX9_9RHOB</name>